<evidence type="ECO:0000256" key="1">
    <source>
        <dbReference type="SAM" id="MobiDB-lite"/>
    </source>
</evidence>
<organism evidence="2 3">
    <name type="scientific">Ceratodon purpureus</name>
    <name type="common">Fire moss</name>
    <name type="synonym">Dicranum purpureum</name>
    <dbReference type="NCBI Taxonomy" id="3225"/>
    <lineage>
        <taxon>Eukaryota</taxon>
        <taxon>Viridiplantae</taxon>
        <taxon>Streptophyta</taxon>
        <taxon>Embryophyta</taxon>
        <taxon>Bryophyta</taxon>
        <taxon>Bryophytina</taxon>
        <taxon>Bryopsida</taxon>
        <taxon>Dicranidae</taxon>
        <taxon>Pseudoditrichales</taxon>
        <taxon>Ditrichaceae</taxon>
        <taxon>Ceratodon</taxon>
    </lineage>
</organism>
<evidence type="ECO:0000313" key="2">
    <source>
        <dbReference type="EMBL" id="KAG0553899.1"/>
    </source>
</evidence>
<evidence type="ECO:0000313" key="3">
    <source>
        <dbReference type="Proteomes" id="UP000822688"/>
    </source>
</evidence>
<feature type="compositionally biased region" description="Basic and acidic residues" evidence="1">
    <location>
        <begin position="1"/>
        <end position="15"/>
    </location>
</feature>
<dbReference type="PANTHER" id="PTHR34686">
    <property type="entry name" value="MATERNAL EFFECT EMBRYO ARREST PROTEIN"/>
    <property type="match status" value="1"/>
</dbReference>
<comment type="caution">
    <text evidence="2">The sequence shown here is derived from an EMBL/GenBank/DDBJ whole genome shotgun (WGS) entry which is preliminary data.</text>
</comment>
<sequence length="198" mass="22095">MSTKEFLTREADTPEYRMVGYDSQKSFGKPSRSEDLGTPEEQEEHARKVRAYLEANAPKRIVKPSRSDADDMTSNATSEVGAISHDPPERMKYLQLLANGAPLQTLGSGEVDEDYTESEYYKCMAAIDKEHHTTGTGFIKIDKTPGGFHLHVANPQGSRSFRERYRCNPAMNDWEPAHDISVAASTLKPLRSESGVEL</sequence>
<dbReference type="Proteomes" id="UP000822688">
    <property type="component" value="Chromosome 12"/>
</dbReference>
<keyword evidence="3" id="KW-1185">Reference proteome</keyword>
<gene>
    <name evidence="2" type="ORF">KC19_12G047900</name>
</gene>
<accession>A0A8T0G786</accession>
<protein>
    <submittedName>
        <fullName evidence="2">Uncharacterized protein</fullName>
    </submittedName>
</protein>
<feature type="region of interest" description="Disordered" evidence="1">
    <location>
        <begin position="1"/>
        <end position="45"/>
    </location>
</feature>
<dbReference type="PANTHER" id="PTHR34686:SF1">
    <property type="entry name" value="MATERNAL EFFECT EMBRYO ARREST 59"/>
    <property type="match status" value="1"/>
</dbReference>
<reference evidence="2" key="1">
    <citation type="submission" date="2020-06" db="EMBL/GenBank/DDBJ databases">
        <title>WGS assembly of Ceratodon purpureus strain R40.</title>
        <authorList>
            <person name="Carey S.B."/>
            <person name="Jenkins J."/>
            <person name="Shu S."/>
            <person name="Lovell J.T."/>
            <person name="Sreedasyam A."/>
            <person name="Maumus F."/>
            <person name="Tiley G.P."/>
            <person name="Fernandez-Pozo N."/>
            <person name="Barry K."/>
            <person name="Chen C."/>
            <person name="Wang M."/>
            <person name="Lipzen A."/>
            <person name="Daum C."/>
            <person name="Saski C.A."/>
            <person name="Payton A.C."/>
            <person name="Mcbreen J.C."/>
            <person name="Conrad R.E."/>
            <person name="Kollar L.M."/>
            <person name="Olsson S."/>
            <person name="Huttunen S."/>
            <person name="Landis J.B."/>
            <person name="Wickett N.J."/>
            <person name="Johnson M.G."/>
            <person name="Rensing S.A."/>
            <person name="Grimwood J."/>
            <person name="Schmutz J."/>
            <person name="Mcdaniel S.F."/>
        </authorList>
    </citation>
    <scope>NUCLEOTIDE SEQUENCE</scope>
    <source>
        <strain evidence="2">R40</strain>
    </source>
</reference>
<name>A0A8T0G786_CERPU</name>
<dbReference type="EMBL" id="CM026433">
    <property type="protein sequence ID" value="KAG0553899.1"/>
    <property type="molecule type" value="Genomic_DNA"/>
</dbReference>
<proteinExistence type="predicted"/>
<dbReference type="AlphaFoldDB" id="A0A8T0G786"/>
<feature type="region of interest" description="Disordered" evidence="1">
    <location>
        <begin position="55"/>
        <end position="74"/>
    </location>
</feature>